<evidence type="ECO:0000256" key="1">
    <source>
        <dbReference type="PROSITE-ProRule" id="PRU00047"/>
    </source>
</evidence>
<dbReference type="InterPro" id="IPR001878">
    <property type="entry name" value="Znf_CCHC"/>
</dbReference>
<reference evidence="3 4" key="2">
    <citation type="journal article" date="2017" name="Front. Plant Sci.">
        <title>Gene Classification and Mining of Molecular Markers Useful in Red Clover (Trifolium pratense) Breeding.</title>
        <authorList>
            <person name="Istvanek J."/>
            <person name="Dluhosova J."/>
            <person name="Dluhos P."/>
            <person name="Patkova L."/>
            <person name="Nedelnik J."/>
            <person name="Repkova J."/>
        </authorList>
    </citation>
    <scope>NUCLEOTIDE SEQUENCE [LARGE SCALE GENOMIC DNA]</scope>
    <source>
        <strain evidence="4">cv. Tatra</strain>
        <tissue evidence="3">Young leaves</tissue>
    </source>
</reference>
<gene>
    <name evidence="3" type="ORF">L195_g025046</name>
</gene>
<keyword evidence="1" id="KW-0479">Metal-binding</keyword>
<dbReference type="GO" id="GO:0008270">
    <property type="term" value="F:zinc ion binding"/>
    <property type="evidence" value="ECO:0007669"/>
    <property type="project" value="UniProtKB-KW"/>
</dbReference>
<protein>
    <recommendedName>
        <fullName evidence="2">CCHC-type domain-containing protein</fullName>
    </recommendedName>
</protein>
<organism evidence="3 4">
    <name type="scientific">Trifolium pratense</name>
    <name type="common">Red clover</name>
    <dbReference type="NCBI Taxonomy" id="57577"/>
    <lineage>
        <taxon>Eukaryota</taxon>
        <taxon>Viridiplantae</taxon>
        <taxon>Streptophyta</taxon>
        <taxon>Embryophyta</taxon>
        <taxon>Tracheophyta</taxon>
        <taxon>Spermatophyta</taxon>
        <taxon>Magnoliopsida</taxon>
        <taxon>eudicotyledons</taxon>
        <taxon>Gunneridae</taxon>
        <taxon>Pentapetalae</taxon>
        <taxon>rosids</taxon>
        <taxon>fabids</taxon>
        <taxon>Fabales</taxon>
        <taxon>Fabaceae</taxon>
        <taxon>Papilionoideae</taxon>
        <taxon>50 kb inversion clade</taxon>
        <taxon>NPAAA clade</taxon>
        <taxon>Hologalegina</taxon>
        <taxon>IRL clade</taxon>
        <taxon>Trifolieae</taxon>
        <taxon>Trifolium</taxon>
    </lineage>
</organism>
<proteinExistence type="predicted"/>
<accession>A0A2K3NFC8</accession>
<evidence type="ECO:0000313" key="4">
    <source>
        <dbReference type="Proteomes" id="UP000236291"/>
    </source>
</evidence>
<dbReference type="PROSITE" id="PS50158">
    <property type="entry name" value="ZF_CCHC"/>
    <property type="match status" value="1"/>
</dbReference>
<dbReference type="InterPro" id="IPR036875">
    <property type="entry name" value="Znf_CCHC_sf"/>
</dbReference>
<dbReference type="Proteomes" id="UP000236291">
    <property type="component" value="Unassembled WGS sequence"/>
</dbReference>
<name>A0A2K3NFC8_TRIPR</name>
<sequence length="225" mass="24099">MHSLHYMNVVENGVNALSVSSGRGGGRGRKAKGKGGDKWNCFHCQKKGHFKRDCSELKDNNSAHVVEGSSEYEGYENGEALVVSSDDARDGGELEDFRVAVSEEEGSGIVGPKGDDHGDLVVGCKGSLMLQLVEPPKIPGRTDLATPGAKEGAVNLVGATKHPMIVGGKIFMRVKVIPRDEGEVKDGESSTVVDGITVDLKGRWTIVEYALKSWSHKVGKQVQEL</sequence>
<dbReference type="EMBL" id="ASHM01020493">
    <property type="protein sequence ID" value="PNY01745.1"/>
    <property type="molecule type" value="Genomic_DNA"/>
</dbReference>
<dbReference type="GO" id="GO:0003676">
    <property type="term" value="F:nucleic acid binding"/>
    <property type="evidence" value="ECO:0007669"/>
    <property type="project" value="InterPro"/>
</dbReference>
<keyword evidence="1" id="KW-0862">Zinc</keyword>
<dbReference type="Gene3D" id="4.10.60.10">
    <property type="entry name" value="Zinc finger, CCHC-type"/>
    <property type="match status" value="1"/>
</dbReference>
<dbReference type="AlphaFoldDB" id="A0A2K3NFC8"/>
<evidence type="ECO:0000259" key="2">
    <source>
        <dbReference type="PROSITE" id="PS50158"/>
    </source>
</evidence>
<comment type="caution">
    <text evidence="3">The sequence shown here is derived from an EMBL/GenBank/DDBJ whole genome shotgun (WGS) entry which is preliminary data.</text>
</comment>
<dbReference type="Pfam" id="PF00098">
    <property type="entry name" value="zf-CCHC"/>
    <property type="match status" value="1"/>
</dbReference>
<evidence type="ECO:0000313" key="3">
    <source>
        <dbReference type="EMBL" id="PNY01745.1"/>
    </source>
</evidence>
<keyword evidence="1" id="KW-0863">Zinc-finger</keyword>
<dbReference type="SMART" id="SM00343">
    <property type="entry name" value="ZnF_C2HC"/>
    <property type="match status" value="1"/>
</dbReference>
<dbReference type="SUPFAM" id="SSF57756">
    <property type="entry name" value="Retrovirus zinc finger-like domains"/>
    <property type="match status" value="1"/>
</dbReference>
<reference evidence="3 4" key="1">
    <citation type="journal article" date="2014" name="Am. J. Bot.">
        <title>Genome assembly and annotation for red clover (Trifolium pratense; Fabaceae).</title>
        <authorList>
            <person name="Istvanek J."/>
            <person name="Jaros M."/>
            <person name="Krenek A."/>
            <person name="Repkova J."/>
        </authorList>
    </citation>
    <scope>NUCLEOTIDE SEQUENCE [LARGE SCALE GENOMIC DNA]</scope>
    <source>
        <strain evidence="4">cv. Tatra</strain>
        <tissue evidence="3">Young leaves</tissue>
    </source>
</reference>
<feature type="domain" description="CCHC-type" evidence="2">
    <location>
        <begin position="41"/>
        <end position="56"/>
    </location>
</feature>